<comment type="caution">
    <text evidence="1">The sequence shown here is derived from an EMBL/GenBank/DDBJ whole genome shotgun (WGS) entry which is preliminary data.</text>
</comment>
<evidence type="ECO:0008006" key="3">
    <source>
        <dbReference type="Google" id="ProtNLM"/>
    </source>
</evidence>
<evidence type="ECO:0000313" key="2">
    <source>
        <dbReference type="Proteomes" id="UP001501004"/>
    </source>
</evidence>
<organism evidence="1 2">
    <name type="scientific">Leifsonella bigeumensis</name>
    <dbReference type="NCBI Taxonomy" id="433643"/>
    <lineage>
        <taxon>Bacteria</taxon>
        <taxon>Bacillati</taxon>
        <taxon>Actinomycetota</taxon>
        <taxon>Actinomycetes</taxon>
        <taxon>Micrococcales</taxon>
        <taxon>Microbacteriaceae</taxon>
        <taxon>Leifsonella</taxon>
    </lineage>
</organism>
<gene>
    <name evidence="1" type="ORF">GCM10022239_14010</name>
</gene>
<dbReference type="EMBL" id="BAABAE010000003">
    <property type="protein sequence ID" value="GAA3739563.1"/>
    <property type="molecule type" value="Genomic_DNA"/>
</dbReference>
<name>A0ABP7FJQ4_9MICO</name>
<accession>A0ABP7FJQ4</accession>
<protein>
    <recommendedName>
        <fullName evidence="3">Polymer-forming cytoskeletal protein</fullName>
    </recommendedName>
</protein>
<proteinExistence type="predicted"/>
<sequence length="166" mass="17561">MVHWPLASEAAGADERTDVAEAHDFPEHLVVTSDRMIQGAVRAGATVRSGGQLTVLGAFLGPAIVEADAILMVQGSFNGEIERNDGALLLYGQVGFEPRAGVGRVAVGVDSLITTSRGAFRLAPDGDLIEVHGDQPAGSFNVQTDKVCVYVEEEGRFRAGRDRNSI</sequence>
<reference evidence="2" key="1">
    <citation type="journal article" date="2019" name="Int. J. Syst. Evol. Microbiol.">
        <title>The Global Catalogue of Microorganisms (GCM) 10K type strain sequencing project: providing services to taxonomists for standard genome sequencing and annotation.</title>
        <authorList>
            <consortium name="The Broad Institute Genomics Platform"/>
            <consortium name="The Broad Institute Genome Sequencing Center for Infectious Disease"/>
            <person name="Wu L."/>
            <person name="Ma J."/>
        </authorList>
    </citation>
    <scope>NUCLEOTIDE SEQUENCE [LARGE SCALE GENOMIC DNA]</scope>
    <source>
        <strain evidence="2">JCM 16949</strain>
    </source>
</reference>
<keyword evidence="2" id="KW-1185">Reference proteome</keyword>
<evidence type="ECO:0000313" key="1">
    <source>
        <dbReference type="EMBL" id="GAA3739563.1"/>
    </source>
</evidence>
<dbReference type="Proteomes" id="UP001501004">
    <property type="component" value="Unassembled WGS sequence"/>
</dbReference>